<comment type="caution">
    <text evidence="3">The sequence shown here is derived from an EMBL/GenBank/DDBJ whole genome shotgun (WGS) entry which is preliminary data.</text>
</comment>
<keyword evidence="1" id="KW-0812">Transmembrane</keyword>
<accession>A0A811T7W3</accession>
<feature type="transmembrane region" description="Helical" evidence="1">
    <location>
        <begin position="264"/>
        <end position="282"/>
    </location>
</feature>
<evidence type="ECO:0000313" key="4">
    <source>
        <dbReference type="Proteomes" id="UP000612009"/>
    </source>
</evidence>
<reference evidence="3" key="1">
    <citation type="submission" date="2020-10" db="EMBL/GenBank/DDBJ databases">
        <authorList>
            <person name="Hahn C.J."/>
            <person name="Laso-Perez R."/>
            <person name="Vulcano F."/>
            <person name="Vaziourakis K.-M."/>
            <person name="Stokke R."/>
            <person name="Steen I.H."/>
            <person name="Teske A."/>
            <person name="Boetius A."/>
            <person name="Liebeke M."/>
            <person name="Amann R."/>
            <person name="Knittel K."/>
        </authorList>
    </citation>
    <scope>NUCLEOTIDE SEQUENCE</scope>
    <source>
        <strain evidence="3">Gfbio:e3339647-f889-4370-9287-4fb5cb688e4c:AG392J18_GoMArc1</strain>
    </source>
</reference>
<dbReference type="EMBL" id="CAJHIR010000005">
    <property type="protein sequence ID" value="CAD6491559.1"/>
    <property type="molecule type" value="Genomic_DNA"/>
</dbReference>
<proteinExistence type="predicted"/>
<evidence type="ECO:0000256" key="1">
    <source>
        <dbReference type="SAM" id="Phobius"/>
    </source>
</evidence>
<gene>
    <name evidence="3" type="ORF">LAKADJCE_00132</name>
</gene>
<evidence type="ECO:0000313" key="3">
    <source>
        <dbReference type="EMBL" id="CAD6491559.1"/>
    </source>
</evidence>
<name>A0A811T7W3_9EURY</name>
<dbReference type="InterPro" id="IPR014263">
    <property type="entry name" value="Methanolan_biosynth_EpsI"/>
</dbReference>
<organism evidence="3 4">
    <name type="scientific">Candidatus Argoarchaeum ethanivorans</name>
    <dbReference type="NCBI Taxonomy" id="2608793"/>
    <lineage>
        <taxon>Archaea</taxon>
        <taxon>Methanobacteriati</taxon>
        <taxon>Methanobacteriota</taxon>
        <taxon>Stenosarchaea group</taxon>
        <taxon>Methanomicrobia</taxon>
        <taxon>Methanosarcinales</taxon>
        <taxon>Methanosarcinales incertae sedis</taxon>
        <taxon>GOM Arc I cluster</taxon>
        <taxon>Candidatus Argoarchaeum</taxon>
    </lineage>
</organism>
<dbReference type="Proteomes" id="UP000612009">
    <property type="component" value="Unassembled WGS sequence"/>
</dbReference>
<sequence length="291" mass="33315">MKSFFEEYSKIIGLILLALVVILLFSTPSTIFSSSITTIDTELSHASGKEIMVEMKLDFGNNEHMRAFPMHIDGWKGSDYNTERVAKSLEADVMLMRAYSNPESYQPVFFLIVQSRNRSSFHPPVVCYPALGYTIEEKGKEEIPVHNVSWVAKPMYSTWENKREEWGYFNGTILSKKLIVSKESNGKVTERRVVLYFYVKKGISSRDITMIRVSSLAPTEGSYDGVLDLTRAFMGKTIPYMFEPKERQPTIFTLITSNSITGKLAVLLFLIIPIIIIFYPQIRNLKKFVKK</sequence>
<evidence type="ECO:0000259" key="2">
    <source>
        <dbReference type="Pfam" id="PF11984"/>
    </source>
</evidence>
<protein>
    <recommendedName>
        <fullName evidence="2">Methanolan biosynthesis EpsI domain-containing protein</fullName>
    </recommendedName>
</protein>
<dbReference type="AlphaFoldDB" id="A0A811T7W3"/>
<keyword evidence="1" id="KW-0472">Membrane</keyword>
<feature type="domain" description="Methanolan biosynthesis EpsI" evidence="2">
    <location>
        <begin position="63"/>
        <end position="144"/>
    </location>
</feature>
<keyword evidence="1" id="KW-1133">Transmembrane helix</keyword>
<dbReference type="Pfam" id="PF11984">
    <property type="entry name" value="DUF3485"/>
    <property type="match status" value="1"/>
</dbReference>